<dbReference type="PANTHER" id="PTHR11802">
    <property type="entry name" value="SERINE PROTEASE FAMILY S10 SERINE CARBOXYPEPTIDASE"/>
    <property type="match status" value="1"/>
</dbReference>
<dbReference type="SUPFAM" id="SSF53474">
    <property type="entry name" value="alpha/beta-Hydrolases"/>
    <property type="match status" value="1"/>
</dbReference>
<evidence type="ECO:0000256" key="4">
    <source>
        <dbReference type="ARBA" id="ARBA00022801"/>
    </source>
</evidence>
<comment type="similarity">
    <text evidence="1 6">Belongs to the peptidase S10 family.</text>
</comment>
<dbReference type="Gene3D" id="3.40.50.1820">
    <property type="entry name" value="alpha/beta hydrolase"/>
    <property type="match status" value="1"/>
</dbReference>
<protein>
    <recommendedName>
        <fullName evidence="6">Carboxypeptidase</fullName>
        <ecNumber evidence="6">3.4.16.-</ecNumber>
    </recommendedName>
</protein>
<dbReference type="InterPro" id="IPR018202">
    <property type="entry name" value="Ser_caboxypep_ser_AS"/>
</dbReference>
<evidence type="ECO:0000256" key="1">
    <source>
        <dbReference type="ARBA" id="ARBA00009431"/>
    </source>
</evidence>
<name>A0AAD9I0F7_9PEZI</name>
<evidence type="ECO:0000256" key="3">
    <source>
        <dbReference type="ARBA" id="ARBA00022670"/>
    </source>
</evidence>
<evidence type="ECO:0000256" key="6">
    <source>
        <dbReference type="RuleBase" id="RU361156"/>
    </source>
</evidence>
<sequence>MQSKSARSHELPRRSSDPPSARFLNANTQRFAVNGSNIPDVEFGGESYAGSLPISSNPQEESNMFFWFVASSNPAAEKEILIWLNGGPGCSSLEGFLQENGPFLWQYGTFKPYANPWSWHTLTNVIWVDQPFMGFWKNFIDTFGMQGYTVYIAGESYAGMYCPYIASAFLDANDTQYYNMSGMLIYDPIITYSEIYQPIPIVGFTDYWGGLFPFNDTFRADIHARDKECGYTEWVNKYLVYPPQGHIPSSLPGTDANGQDLDKCYNIWNDVVDAMSAINPCFDIYQVATTCPLLWDVLGFPGLFNYMPEGASVYFDRQDVKDAIHAPDIPWAECSGNPVFVGGVDKSPPSSIEVLPSVIDRTRNVIIGQGALDMEVVANGTLLAIQNMSWGGNIGFQNRPVEPFYVPYHVDDPSLATLAGAGVLGTVHSERGLTYVNIALSGHMVPQYTPSAALRHLEFLLGRVNCMNCTVPFTVQPGVPQSTQPLGQGTAPQGWSVDGPAKRAPRGRR</sequence>
<dbReference type="PROSITE" id="PS00131">
    <property type="entry name" value="CARBOXYPEPT_SER_SER"/>
    <property type="match status" value="1"/>
</dbReference>
<evidence type="ECO:0000313" key="9">
    <source>
        <dbReference type="Proteomes" id="UP001217918"/>
    </source>
</evidence>
<keyword evidence="5" id="KW-0325">Glycoprotein</keyword>
<gene>
    <name evidence="8" type="ORF">P8C59_002948</name>
</gene>
<comment type="caution">
    <text evidence="8">The sequence shown here is derived from an EMBL/GenBank/DDBJ whole genome shotgun (WGS) entry which is preliminary data.</text>
</comment>
<feature type="compositionally biased region" description="Polar residues" evidence="7">
    <location>
        <begin position="480"/>
        <end position="493"/>
    </location>
</feature>
<dbReference type="Proteomes" id="UP001217918">
    <property type="component" value="Unassembled WGS sequence"/>
</dbReference>
<feature type="region of interest" description="Disordered" evidence="7">
    <location>
        <begin position="1"/>
        <end position="22"/>
    </location>
</feature>
<feature type="region of interest" description="Disordered" evidence="7">
    <location>
        <begin position="480"/>
        <end position="509"/>
    </location>
</feature>
<dbReference type="PANTHER" id="PTHR11802:SF479">
    <property type="entry name" value="CARBOXYPEPTIDASE"/>
    <property type="match status" value="1"/>
</dbReference>
<keyword evidence="4 6" id="KW-0378">Hydrolase</keyword>
<dbReference type="InterPro" id="IPR029058">
    <property type="entry name" value="AB_hydrolase_fold"/>
</dbReference>
<feature type="compositionally biased region" description="Basic and acidic residues" evidence="7">
    <location>
        <begin position="7"/>
        <end position="16"/>
    </location>
</feature>
<dbReference type="InterPro" id="IPR033124">
    <property type="entry name" value="Ser_caboxypep_his_AS"/>
</dbReference>
<dbReference type="InterPro" id="IPR001563">
    <property type="entry name" value="Peptidase_S10"/>
</dbReference>
<organism evidence="8 9">
    <name type="scientific">Phyllachora maydis</name>
    <dbReference type="NCBI Taxonomy" id="1825666"/>
    <lineage>
        <taxon>Eukaryota</taxon>
        <taxon>Fungi</taxon>
        <taxon>Dikarya</taxon>
        <taxon>Ascomycota</taxon>
        <taxon>Pezizomycotina</taxon>
        <taxon>Sordariomycetes</taxon>
        <taxon>Sordariomycetidae</taxon>
        <taxon>Phyllachorales</taxon>
        <taxon>Phyllachoraceae</taxon>
        <taxon>Phyllachora</taxon>
    </lineage>
</organism>
<dbReference type="Pfam" id="PF00450">
    <property type="entry name" value="Peptidase_S10"/>
    <property type="match status" value="2"/>
</dbReference>
<evidence type="ECO:0000313" key="8">
    <source>
        <dbReference type="EMBL" id="KAK2068305.1"/>
    </source>
</evidence>
<dbReference type="GO" id="GO:0006508">
    <property type="term" value="P:proteolysis"/>
    <property type="evidence" value="ECO:0007669"/>
    <property type="project" value="UniProtKB-KW"/>
</dbReference>
<evidence type="ECO:0000256" key="2">
    <source>
        <dbReference type="ARBA" id="ARBA00022645"/>
    </source>
</evidence>
<reference evidence="8" key="1">
    <citation type="journal article" date="2023" name="Mol. Plant Microbe Interact.">
        <title>Elucidating the Obligate Nature and Biological Capacity of an Invasive Fungal Corn Pathogen.</title>
        <authorList>
            <person name="MacCready J.S."/>
            <person name="Roggenkamp E.M."/>
            <person name="Gdanetz K."/>
            <person name="Chilvers M.I."/>
        </authorList>
    </citation>
    <scope>NUCLEOTIDE SEQUENCE</scope>
    <source>
        <strain evidence="8">PM02</strain>
    </source>
</reference>
<keyword evidence="9" id="KW-1185">Reference proteome</keyword>
<dbReference type="PROSITE" id="PS00560">
    <property type="entry name" value="CARBOXYPEPT_SER_HIS"/>
    <property type="match status" value="1"/>
</dbReference>
<proteinExistence type="inferred from homology"/>
<keyword evidence="2 6" id="KW-0121">Carboxypeptidase</keyword>
<dbReference type="PRINTS" id="PR00724">
    <property type="entry name" value="CRBOXYPTASEC"/>
</dbReference>
<evidence type="ECO:0000256" key="5">
    <source>
        <dbReference type="ARBA" id="ARBA00023180"/>
    </source>
</evidence>
<dbReference type="EMBL" id="JAQQPM010000002">
    <property type="protein sequence ID" value="KAK2068305.1"/>
    <property type="molecule type" value="Genomic_DNA"/>
</dbReference>
<dbReference type="EC" id="3.4.16.-" evidence="6"/>
<keyword evidence="3 6" id="KW-0645">Protease</keyword>
<dbReference type="AlphaFoldDB" id="A0AAD9I0F7"/>
<evidence type="ECO:0000256" key="7">
    <source>
        <dbReference type="SAM" id="MobiDB-lite"/>
    </source>
</evidence>
<dbReference type="GO" id="GO:0004185">
    <property type="term" value="F:serine-type carboxypeptidase activity"/>
    <property type="evidence" value="ECO:0007669"/>
    <property type="project" value="UniProtKB-UniRule"/>
</dbReference>
<accession>A0AAD9I0F7</accession>